<dbReference type="OrthoDB" id="1433131at2759"/>
<dbReference type="PANTHER" id="PTHR31286:SF163">
    <property type="entry name" value="ZINC KNUCKLE CX2CX4HX4C DOMAIN-CONTAINING PROTEIN"/>
    <property type="match status" value="1"/>
</dbReference>
<feature type="domain" description="Zinc knuckle CX2CX4HX4C" evidence="3">
    <location>
        <begin position="172"/>
        <end position="218"/>
    </location>
</feature>
<dbReference type="InterPro" id="IPR025558">
    <property type="entry name" value="DUF4283"/>
</dbReference>
<dbReference type="AlphaFoldDB" id="A0A8X8BAK5"/>
<evidence type="ECO:0000313" key="4">
    <source>
        <dbReference type="EMBL" id="KAG2331299.1"/>
    </source>
</evidence>
<reference evidence="4 5" key="1">
    <citation type="submission" date="2020-02" db="EMBL/GenBank/DDBJ databases">
        <authorList>
            <person name="Ma Q."/>
            <person name="Huang Y."/>
            <person name="Song X."/>
            <person name="Pei D."/>
        </authorList>
    </citation>
    <scope>NUCLEOTIDE SEQUENCE [LARGE SCALE GENOMIC DNA]</scope>
    <source>
        <strain evidence="4">Sxm20200214</strain>
        <tissue evidence="4">Leaf</tissue>
    </source>
</reference>
<feature type="compositionally biased region" description="Basic and acidic residues" evidence="1">
    <location>
        <begin position="328"/>
        <end position="341"/>
    </location>
</feature>
<comment type="caution">
    <text evidence="4">The sequence shown here is derived from an EMBL/GenBank/DDBJ whole genome shotgun (WGS) entry which is preliminary data.</text>
</comment>
<dbReference type="Pfam" id="PF14392">
    <property type="entry name" value="zf-CCHC_4"/>
    <property type="match status" value="1"/>
</dbReference>
<evidence type="ECO:0008006" key="6">
    <source>
        <dbReference type="Google" id="ProtNLM"/>
    </source>
</evidence>
<feature type="domain" description="DUF4283" evidence="2">
    <location>
        <begin position="39"/>
        <end position="118"/>
    </location>
</feature>
<evidence type="ECO:0000259" key="3">
    <source>
        <dbReference type="Pfam" id="PF14392"/>
    </source>
</evidence>
<feature type="compositionally biased region" description="Basic and acidic residues" evidence="1">
    <location>
        <begin position="223"/>
        <end position="241"/>
    </location>
</feature>
<evidence type="ECO:0000256" key="1">
    <source>
        <dbReference type="SAM" id="MobiDB-lite"/>
    </source>
</evidence>
<name>A0A8X8BAK5_BRACI</name>
<feature type="compositionally biased region" description="Polar residues" evidence="1">
    <location>
        <begin position="242"/>
        <end position="251"/>
    </location>
</feature>
<organism evidence="4 5">
    <name type="scientific">Brassica carinata</name>
    <name type="common">Ethiopian mustard</name>
    <name type="synonym">Abyssinian cabbage</name>
    <dbReference type="NCBI Taxonomy" id="52824"/>
    <lineage>
        <taxon>Eukaryota</taxon>
        <taxon>Viridiplantae</taxon>
        <taxon>Streptophyta</taxon>
        <taxon>Embryophyta</taxon>
        <taxon>Tracheophyta</taxon>
        <taxon>Spermatophyta</taxon>
        <taxon>Magnoliopsida</taxon>
        <taxon>eudicotyledons</taxon>
        <taxon>Gunneridae</taxon>
        <taxon>Pentapetalae</taxon>
        <taxon>rosids</taxon>
        <taxon>malvids</taxon>
        <taxon>Brassicales</taxon>
        <taxon>Brassicaceae</taxon>
        <taxon>Brassiceae</taxon>
        <taxon>Brassica</taxon>
    </lineage>
</organism>
<dbReference type="InterPro" id="IPR025836">
    <property type="entry name" value="Zn_knuckle_CX2CX4HX4C"/>
</dbReference>
<evidence type="ECO:0000313" key="5">
    <source>
        <dbReference type="Proteomes" id="UP000886595"/>
    </source>
</evidence>
<protein>
    <recommendedName>
        <fullName evidence="6">DUF4283 domain-containing protein</fullName>
    </recommendedName>
</protein>
<evidence type="ECO:0000259" key="2">
    <source>
        <dbReference type="Pfam" id="PF14111"/>
    </source>
</evidence>
<accession>A0A8X8BAK5</accession>
<feature type="region of interest" description="Disordered" evidence="1">
    <location>
        <begin position="223"/>
        <end position="373"/>
    </location>
</feature>
<keyword evidence="5" id="KW-1185">Reference proteome</keyword>
<dbReference type="Pfam" id="PF14111">
    <property type="entry name" value="DUF4283"/>
    <property type="match status" value="1"/>
</dbReference>
<feature type="compositionally biased region" description="Basic and acidic residues" evidence="1">
    <location>
        <begin position="360"/>
        <end position="373"/>
    </location>
</feature>
<gene>
    <name evidence="4" type="ORF">Bca52824_002479</name>
</gene>
<dbReference type="Proteomes" id="UP000886595">
    <property type="component" value="Unassembled WGS sequence"/>
</dbReference>
<sequence length="448" mass="50924">MAGRYSEAEKGKKQVCEDSNTKIKRIKAPSLDTSALVKDNELTLLGRLTNPREQRIWALIPGLPRKWNLQGRAEGSDLGNSCFQFRFEKEDDMRRVLDNGPYQFDRWMVILQKWEPVISASFPSLIPLWIRIKGLPLHYWHDDMVRRVGEELGHLVTHELKRTVARVRVLIDGLKPLVKESIVEFDSGEESTITLEYEKLEMHCSFCYSLLHARKNCPQKYEEERTRSGEGHLNQEEDSHVRNVSQYQHTAPTRVASRPLNEKPRSGIAAPGTLSQGKSGLSPSAPNPVFHERVDRHGNTFGDRVGTKQTRNPPPPKGKSAAVVTSSKENEIASKGQEKSYETPQYSKHRDHNSGRYLQRGRDLFPRRSEGQWRPKQILEADAQAGNASSQPKSGQMEPVDPVVEQIELGNHQGLPKDAVMEQLHEVTRQYLSCPDPVEAAVRRQRVL</sequence>
<dbReference type="EMBL" id="JAAMPC010000001">
    <property type="protein sequence ID" value="KAG2331299.1"/>
    <property type="molecule type" value="Genomic_DNA"/>
</dbReference>
<dbReference type="InterPro" id="IPR040256">
    <property type="entry name" value="At4g02000-like"/>
</dbReference>
<feature type="compositionally biased region" description="Polar residues" evidence="1">
    <location>
        <begin position="273"/>
        <end position="284"/>
    </location>
</feature>
<proteinExistence type="predicted"/>
<dbReference type="PANTHER" id="PTHR31286">
    <property type="entry name" value="GLYCINE-RICH CELL WALL STRUCTURAL PROTEIN 1.8-LIKE"/>
    <property type="match status" value="1"/>
</dbReference>